<dbReference type="EMBL" id="FMWD01000003">
    <property type="protein sequence ID" value="SCZ55910.1"/>
    <property type="molecule type" value="Genomic_DNA"/>
</dbReference>
<proteinExistence type="predicted"/>
<gene>
    <name evidence="7" type="ORF">SAMN03097708_01224</name>
</gene>
<dbReference type="RefSeq" id="WP_092993997.1">
    <property type="nucleotide sequence ID" value="NZ_FMWD01000003.1"/>
</dbReference>
<name>A0A1G5Q376_9GAMM</name>
<evidence type="ECO:0000256" key="5">
    <source>
        <dbReference type="ARBA" id="ARBA00023136"/>
    </source>
</evidence>
<dbReference type="AlphaFoldDB" id="A0A1G5Q376"/>
<keyword evidence="4 6" id="KW-1133">Transmembrane helix</keyword>
<feature type="transmembrane region" description="Helical" evidence="6">
    <location>
        <begin position="437"/>
        <end position="459"/>
    </location>
</feature>
<evidence type="ECO:0000256" key="3">
    <source>
        <dbReference type="ARBA" id="ARBA00022692"/>
    </source>
</evidence>
<evidence type="ECO:0000313" key="8">
    <source>
        <dbReference type="Proteomes" id="UP000199648"/>
    </source>
</evidence>
<reference evidence="7 8" key="1">
    <citation type="submission" date="2016-10" db="EMBL/GenBank/DDBJ databases">
        <authorList>
            <person name="de Groot N.N."/>
        </authorList>
    </citation>
    <scope>NUCLEOTIDE SEQUENCE [LARGE SCALE GENOMIC DNA]</scope>
    <source>
        <strain evidence="7 8">HLD2</strain>
    </source>
</reference>
<keyword evidence="3 6" id="KW-0812">Transmembrane</keyword>
<dbReference type="GO" id="GO:0005886">
    <property type="term" value="C:plasma membrane"/>
    <property type="evidence" value="ECO:0007669"/>
    <property type="project" value="UniProtKB-SubCell"/>
</dbReference>
<feature type="transmembrane region" description="Helical" evidence="6">
    <location>
        <begin position="246"/>
        <end position="266"/>
    </location>
</feature>
<dbReference type="OrthoDB" id="653189at2"/>
<feature type="transmembrane region" description="Helical" evidence="6">
    <location>
        <begin position="465"/>
        <end position="485"/>
    </location>
</feature>
<feature type="transmembrane region" description="Helical" evidence="6">
    <location>
        <begin position="310"/>
        <end position="335"/>
    </location>
</feature>
<keyword evidence="2" id="KW-1003">Cell membrane</keyword>
<dbReference type="PANTHER" id="PTHR30250">
    <property type="entry name" value="PST FAMILY PREDICTED COLANIC ACID TRANSPORTER"/>
    <property type="match status" value="1"/>
</dbReference>
<accession>A0A1G5Q376</accession>
<dbReference type="PANTHER" id="PTHR30250:SF26">
    <property type="entry name" value="PSMA PROTEIN"/>
    <property type="match status" value="1"/>
</dbReference>
<dbReference type="Pfam" id="PF13440">
    <property type="entry name" value="Polysacc_synt_3"/>
    <property type="match status" value="1"/>
</dbReference>
<keyword evidence="5 6" id="KW-0472">Membrane</keyword>
<organism evidence="7 8">
    <name type="scientific">Thiohalomonas denitrificans</name>
    <dbReference type="NCBI Taxonomy" id="415747"/>
    <lineage>
        <taxon>Bacteria</taxon>
        <taxon>Pseudomonadati</taxon>
        <taxon>Pseudomonadota</taxon>
        <taxon>Gammaproteobacteria</taxon>
        <taxon>Thiohalomonadales</taxon>
        <taxon>Thiohalomonadaceae</taxon>
        <taxon>Thiohalomonas</taxon>
    </lineage>
</organism>
<evidence type="ECO:0000256" key="6">
    <source>
        <dbReference type="SAM" id="Phobius"/>
    </source>
</evidence>
<keyword evidence="8" id="KW-1185">Reference proteome</keyword>
<feature type="transmembrane region" description="Helical" evidence="6">
    <location>
        <begin position="123"/>
        <end position="144"/>
    </location>
</feature>
<evidence type="ECO:0000256" key="4">
    <source>
        <dbReference type="ARBA" id="ARBA00022989"/>
    </source>
</evidence>
<evidence type="ECO:0000313" key="7">
    <source>
        <dbReference type="EMBL" id="SCZ55910.1"/>
    </source>
</evidence>
<dbReference type="InterPro" id="IPR050833">
    <property type="entry name" value="Poly_Biosynth_Transport"/>
</dbReference>
<feature type="transmembrane region" description="Helical" evidence="6">
    <location>
        <begin position="373"/>
        <end position="392"/>
    </location>
</feature>
<feature type="transmembrane region" description="Helical" evidence="6">
    <location>
        <begin position="42"/>
        <end position="64"/>
    </location>
</feature>
<feature type="transmembrane region" description="Helical" evidence="6">
    <location>
        <begin position="85"/>
        <end position="111"/>
    </location>
</feature>
<evidence type="ECO:0000256" key="2">
    <source>
        <dbReference type="ARBA" id="ARBA00022475"/>
    </source>
</evidence>
<dbReference type="Proteomes" id="UP000199648">
    <property type="component" value="Unassembled WGS sequence"/>
</dbReference>
<feature type="transmembrane region" description="Helical" evidence="6">
    <location>
        <begin position="341"/>
        <end position="357"/>
    </location>
</feature>
<dbReference type="STRING" id="415747.SAMN03097708_01224"/>
<feature type="transmembrane region" description="Helical" evidence="6">
    <location>
        <begin position="398"/>
        <end position="416"/>
    </location>
</feature>
<feature type="transmembrane region" description="Helical" evidence="6">
    <location>
        <begin position="12"/>
        <end position="36"/>
    </location>
</feature>
<evidence type="ECO:0000256" key="1">
    <source>
        <dbReference type="ARBA" id="ARBA00004651"/>
    </source>
</evidence>
<sequence length="509" mass="55776">MTENSKKLILGSVMRSLTLVANVVVGFFLMPFVIGALGDHWYGFWAIAASLVGFYGLLDFGLSLTTQRNVAHALGSGRTQDVNGWMSTAVVVFSGAGLFIIVALIPVIMWVPAFIDDPASARTLQYVFGILGLNIALSLPFGAFHGLLAAKLRFDLLSALELAKLALRTALIIYIVGSDSSIVSLALITFASDLAVRLGQLLLAWYLHPTLRIQPRLFTKQKFAASLNYSKFVFLTSVAERVRMSAGTFIVGFAISASAVTHFAIALRLMDYLGQMVASIFSVVMPVFTKHHASDNRILLNSRFMMVSQLCAFFSILLGGLLVVMGDEFIAIWMGPEYLDAYYPMVVLVAGIVLANTQRPSVSLLNAIAKHHYYAWISVFELVANVILSLVLVFPLGLLGVALGTTIPIIITRLYLQPRFVCSQTGIRLTDYYRSTYSSAIPAVPVFIGAELATGYFPLSGYTHLALAGAIIGILYTAITFKWFLAQETKLYLFDLLPIRLRPLYTLFT</sequence>
<comment type="subcellular location">
    <subcellularLocation>
        <location evidence="1">Cell membrane</location>
        <topology evidence="1">Multi-pass membrane protein</topology>
    </subcellularLocation>
</comment>
<protein>
    <submittedName>
        <fullName evidence="7">Membrane protein involved in the export of O-antigen and teichoic acid</fullName>
    </submittedName>
</protein>